<dbReference type="NCBIfam" id="NF007214">
    <property type="entry name" value="PRK09636.1"/>
    <property type="match status" value="1"/>
</dbReference>
<dbReference type="Pfam" id="PF08281">
    <property type="entry name" value="Sigma70_r4_2"/>
    <property type="match status" value="1"/>
</dbReference>
<keyword evidence="3" id="KW-0805">Transcription regulation</keyword>
<evidence type="ECO:0000256" key="5">
    <source>
        <dbReference type="ARBA" id="ARBA00023163"/>
    </source>
</evidence>
<keyword evidence="9" id="KW-1185">Reference proteome</keyword>
<keyword evidence="5" id="KW-0804">Transcription</keyword>
<evidence type="ECO:0000313" key="9">
    <source>
        <dbReference type="Proteomes" id="UP000679690"/>
    </source>
</evidence>
<feature type="domain" description="RNA polymerase sigma-70 region 2" evidence="6">
    <location>
        <begin position="12"/>
        <end position="70"/>
    </location>
</feature>
<evidence type="ECO:0000259" key="7">
    <source>
        <dbReference type="Pfam" id="PF08281"/>
    </source>
</evidence>
<comment type="subunit">
    <text evidence="2">Interacts transiently with the RNA polymerase catalytic core formed by RpoA, RpoB, RpoC and RpoZ (2 alpha, 1 beta, 1 beta' and 1 omega subunit) to form the RNA polymerase holoenzyme that can initiate transcription.</text>
</comment>
<accession>A0ABS3UKI4</accession>
<protein>
    <submittedName>
        <fullName evidence="8">RNA polymerase sigma factor SigJ</fullName>
    </submittedName>
</protein>
<dbReference type="Gene3D" id="1.10.10.10">
    <property type="entry name" value="Winged helix-like DNA-binding domain superfamily/Winged helix DNA-binding domain"/>
    <property type="match status" value="1"/>
</dbReference>
<dbReference type="Pfam" id="PF04542">
    <property type="entry name" value="Sigma70_r2"/>
    <property type="match status" value="1"/>
</dbReference>
<dbReference type="Gene3D" id="1.10.1740.10">
    <property type="match status" value="1"/>
</dbReference>
<dbReference type="Gene3D" id="3.10.450.50">
    <property type="match status" value="1"/>
</dbReference>
<dbReference type="PANTHER" id="PTHR30173:SF43">
    <property type="entry name" value="ECF RNA POLYMERASE SIGMA FACTOR SIGI-RELATED"/>
    <property type="match status" value="1"/>
</dbReference>
<dbReference type="RefSeq" id="WP_208468449.1">
    <property type="nucleotide sequence ID" value="NZ_JAGFNS010000010.1"/>
</dbReference>
<evidence type="ECO:0000256" key="1">
    <source>
        <dbReference type="ARBA" id="ARBA00010641"/>
    </source>
</evidence>
<comment type="similarity">
    <text evidence="1">Belongs to the sigma-70 factor family. ECF subfamily.</text>
</comment>
<dbReference type="InterPro" id="IPR052704">
    <property type="entry name" value="ECF_Sigma-70_Domain"/>
</dbReference>
<dbReference type="EMBL" id="JAGFNS010000010">
    <property type="protein sequence ID" value="MBO3739300.1"/>
    <property type="molecule type" value="Genomic_DNA"/>
</dbReference>
<dbReference type="NCBIfam" id="TIGR02937">
    <property type="entry name" value="sigma70-ECF"/>
    <property type="match status" value="1"/>
</dbReference>
<dbReference type="CDD" id="cd06171">
    <property type="entry name" value="Sigma70_r4"/>
    <property type="match status" value="1"/>
</dbReference>
<gene>
    <name evidence="8" type="primary">sigJ</name>
    <name evidence="8" type="ORF">J5X75_17395</name>
</gene>
<organism evidence="8 9">
    <name type="scientific">Actinoplanes flavus</name>
    <dbReference type="NCBI Taxonomy" id="2820290"/>
    <lineage>
        <taxon>Bacteria</taxon>
        <taxon>Bacillati</taxon>
        <taxon>Actinomycetota</taxon>
        <taxon>Actinomycetes</taxon>
        <taxon>Micromonosporales</taxon>
        <taxon>Micromonosporaceae</taxon>
        <taxon>Actinoplanes</taxon>
    </lineage>
</organism>
<evidence type="ECO:0000256" key="2">
    <source>
        <dbReference type="ARBA" id="ARBA00011344"/>
    </source>
</evidence>
<evidence type="ECO:0000256" key="4">
    <source>
        <dbReference type="ARBA" id="ARBA00023082"/>
    </source>
</evidence>
<sequence>MTAGPAAAWTAARPRLVRVAYAILGSVAEAEDVVSECWFRLARAGPVHDVEAWAVVAVARAATDVLRSARMRRETYPGPWLPEPVVTADPADRVTLDERIGYALLVVLESLTPAERTAWVLHDLFGLTFAEVAAAVGRTPAAVRQLAVRARRHVRDRTPRVDTDPNQHRRVVERFLAAAAGGRLGDLVAMLDPDAVVTSDGGGRTGTARRPVHGATRAARFLLGLAARGEPLTPVTVNGLLGMAVHRDGRVDTVIAFMVAAGRIRRVDLIRAPRKLARIGVPEPGRPSRPPAI</sequence>
<feature type="domain" description="RNA polymerase sigma factor 70 region 4 type 2" evidence="7">
    <location>
        <begin position="104"/>
        <end position="153"/>
    </location>
</feature>
<comment type="caution">
    <text evidence="8">The sequence shown here is derived from an EMBL/GenBank/DDBJ whole genome shotgun (WGS) entry which is preliminary data.</text>
</comment>
<evidence type="ECO:0000259" key="6">
    <source>
        <dbReference type="Pfam" id="PF04542"/>
    </source>
</evidence>
<name>A0ABS3UKI4_9ACTN</name>
<dbReference type="SUPFAM" id="SSF54427">
    <property type="entry name" value="NTF2-like"/>
    <property type="match status" value="1"/>
</dbReference>
<keyword evidence="4" id="KW-0731">Sigma factor</keyword>
<dbReference type="InterPro" id="IPR032710">
    <property type="entry name" value="NTF2-like_dom_sf"/>
</dbReference>
<dbReference type="SUPFAM" id="SSF88946">
    <property type="entry name" value="Sigma2 domain of RNA polymerase sigma factors"/>
    <property type="match status" value="1"/>
</dbReference>
<dbReference type="InterPro" id="IPR013325">
    <property type="entry name" value="RNA_pol_sigma_r2"/>
</dbReference>
<dbReference type="SUPFAM" id="SSF88659">
    <property type="entry name" value="Sigma3 and sigma4 domains of RNA polymerase sigma factors"/>
    <property type="match status" value="1"/>
</dbReference>
<dbReference type="InterPro" id="IPR013249">
    <property type="entry name" value="RNA_pol_sigma70_r4_t2"/>
</dbReference>
<dbReference type="Proteomes" id="UP000679690">
    <property type="component" value="Unassembled WGS sequence"/>
</dbReference>
<dbReference type="InterPro" id="IPR036388">
    <property type="entry name" value="WH-like_DNA-bd_sf"/>
</dbReference>
<evidence type="ECO:0000256" key="3">
    <source>
        <dbReference type="ARBA" id="ARBA00023015"/>
    </source>
</evidence>
<dbReference type="InterPro" id="IPR014284">
    <property type="entry name" value="RNA_pol_sigma-70_dom"/>
</dbReference>
<evidence type="ECO:0000313" key="8">
    <source>
        <dbReference type="EMBL" id="MBO3739300.1"/>
    </source>
</evidence>
<dbReference type="InterPro" id="IPR013324">
    <property type="entry name" value="RNA_pol_sigma_r3/r4-like"/>
</dbReference>
<dbReference type="PANTHER" id="PTHR30173">
    <property type="entry name" value="SIGMA 19 FACTOR"/>
    <property type="match status" value="1"/>
</dbReference>
<dbReference type="InterPro" id="IPR007627">
    <property type="entry name" value="RNA_pol_sigma70_r2"/>
</dbReference>
<proteinExistence type="inferred from homology"/>
<reference evidence="8 9" key="1">
    <citation type="submission" date="2021-03" db="EMBL/GenBank/DDBJ databases">
        <title>Actinoplanes flavus sp. nov., a novel actinomycete isolated from Coconut Palm rhizosphere soil.</title>
        <authorList>
            <person name="Luo X."/>
        </authorList>
    </citation>
    <scope>NUCLEOTIDE SEQUENCE [LARGE SCALE GENOMIC DNA]</scope>
    <source>
        <strain evidence="8 9">NEAU-H7</strain>
    </source>
</reference>